<evidence type="ECO:0000313" key="3">
    <source>
        <dbReference type="EMBL" id="MCC9066341.1"/>
    </source>
</evidence>
<evidence type="ECO:0000256" key="1">
    <source>
        <dbReference type="ARBA" id="ARBA00022801"/>
    </source>
</evidence>
<accession>A0ABS8MLI0</accession>
<dbReference type="InterPro" id="IPR031924">
    <property type="entry name" value="GH115"/>
</dbReference>
<sequence>MKKHNFLLLLQFLLVCFFNQTTKAQSITIKAKIPIYISPGESAPVRRAAEDLQRDLNTVLSQPSAFVTKLPQKGPVIVIATGDHYKKDNRLVKGWEAHQIYTDKERIILNGADMRGTIYAIYSFSELILGVKPLWFWASEPPIHKDQITMAANYKKVFNSPDIKYRAWLPNDTDFLTPWQKLSDSNYQALFEAMLRLKLNTLEGVITGKESFIPPYSPGKDATTGQQRGLITTGHHLNIFGSTYAFWEDYWKEVRHLPAPELTIANRQALKEFWGYHIDLAKRNNLEVVWLVGFRGNHDIPFWEFFPDAPKDDKSRAKVIEEMVQMQIDLLKEKTGDPHPPMRLTLYNEMSNLTAAGLFHIPDESSLIINFVAARRDHFPALDILNYTFSGKPVGYYLNFQFTSTGSHLAQAEGPRKMEQNYRIVDSLSGHKLLFSVVNAGNIREHLVELSANADMMWNFKPFNSTSFLSTFSNNYYGSQYGAEISQLYQDFFNSYWQQKKGDLPGFERQYLFQDLRYARAIEMLLNDLEKDKYSTNPLDNHPLDDPSKGSVGYFRVIPADNDAENQLEAMAKGTASSIAKLEKITTKSDQIYNKLKSGKVFFDDNLRGQAYLMLHLNRSLNYLIQAYESKENKEKKREFIKQTLNEIHLAQERLNTSNHAPFTDWYTNDAKFGMNLLEKRLSDLYNELLK</sequence>
<reference evidence="3" key="1">
    <citation type="submission" date="2021-11" db="EMBL/GenBank/DDBJ databases">
        <title>Description of novel Flavobacterium species.</title>
        <authorList>
            <person name="Saticioglu I.B."/>
            <person name="Ay H."/>
            <person name="Altun S."/>
            <person name="Duman M."/>
        </authorList>
    </citation>
    <scope>NUCLEOTIDE SEQUENCE</scope>
    <source>
        <strain evidence="3">F-30</strain>
    </source>
</reference>
<dbReference type="RefSeq" id="WP_230040213.1">
    <property type="nucleotide sequence ID" value="NZ_JAJJMM010000001.1"/>
</dbReference>
<keyword evidence="2" id="KW-0732">Signal</keyword>
<dbReference type="Gene3D" id="3.30.379.10">
    <property type="entry name" value="Chitobiase/beta-hexosaminidase domain 2-like"/>
    <property type="match status" value="1"/>
</dbReference>
<dbReference type="EMBL" id="JAJJMM010000001">
    <property type="protein sequence ID" value="MCC9066341.1"/>
    <property type="molecule type" value="Genomic_DNA"/>
</dbReference>
<dbReference type="InterPro" id="IPR029018">
    <property type="entry name" value="Hex-like_dom2"/>
</dbReference>
<comment type="caution">
    <text evidence="3">The sequence shown here is derived from an EMBL/GenBank/DDBJ whole genome shotgun (WGS) entry which is preliminary data.</text>
</comment>
<dbReference type="PANTHER" id="PTHR37842:SF2">
    <property type="entry name" value="GYLCOSYL HYDROLASE 115 C-TERMINAL DOMAIN-CONTAINING PROTEIN"/>
    <property type="match status" value="1"/>
</dbReference>
<dbReference type="Pfam" id="PF15979">
    <property type="entry name" value="Glyco_hydro_115"/>
    <property type="match status" value="1"/>
</dbReference>
<name>A0ABS8MLI0_9FLAO</name>
<dbReference type="GO" id="GO:0016787">
    <property type="term" value="F:hydrolase activity"/>
    <property type="evidence" value="ECO:0007669"/>
    <property type="project" value="UniProtKB-KW"/>
</dbReference>
<keyword evidence="1 3" id="KW-0378">Hydrolase</keyword>
<keyword evidence="4" id="KW-1185">Reference proteome</keyword>
<dbReference type="PANTHER" id="PTHR37842">
    <property type="match status" value="1"/>
</dbReference>
<proteinExistence type="predicted"/>
<feature type="signal peptide" evidence="2">
    <location>
        <begin position="1"/>
        <end position="24"/>
    </location>
</feature>
<dbReference type="InterPro" id="IPR042301">
    <property type="entry name" value="GH115_sf"/>
</dbReference>
<dbReference type="Gene3D" id="3.20.20.520">
    <property type="entry name" value="Glycosyl hydrolase family 115"/>
    <property type="match status" value="1"/>
</dbReference>
<organism evidence="3 4">
    <name type="scientific">Flavobacterium piscisymbiosum</name>
    <dbReference type="NCBI Taxonomy" id="2893753"/>
    <lineage>
        <taxon>Bacteria</taxon>
        <taxon>Pseudomonadati</taxon>
        <taxon>Bacteroidota</taxon>
        <taxon>Flavobacteriia</taxon>
        <taxon>Flavobacteriales</taxon>
        <taxon>Flavobacteriaceae</taxon>
        <taxon>Flavobacterium</taxon>
    </lineage>
</organism>
<dbReference type="SUPFAM" id="SSF55545">
    <property type="entry name" value="beta-N-acetylhexosaminidase-like domain"/>
    <property type="match status" value="1"/>
</dbReference>
<evidence type="ECO:0000313" key="4">
    <source>
        <dbReference type="Proteomes" id="UP001430679"/>
    </source>
</evidence>
<gene>
    <name evidence="3" type="ORF">LNP81_25410</name>
</gene>
<feature type="chain" id="PRO_5047331460" evidence="2">
    <location>
        <begin position="25"/>
        <end position="691"/>
    </location>
</feature>
<evidence type="ECO:0000256" key="2">
    <source>
        <dbReference type="SAM" id="SignalP"/>
    </source>
</evidence>
<dbReference type="Proteomes" id="UP001430679">
    <property type="component" value="Unassembled WGS sequence"/>
</dbReference>
<protein>
    <submittedName>
        <fullName evidence="3">Glycosyl hydrolase 115 family protein</fullName>
    </submittedName>
</protein>